<organism evidence="1 2">
    <name type="scientific">Segatella bryantii</name>
    <name type="common">Prevotella bryantii</name>
    <dbReference type="NCBI Taxonomy" id="77095"/>
    <lineage>
        <taxon>Bacteria</taxon>
        <taxon>Pseudomonadati</taxon>
        <taxon>Bacteroidota</taxon>
        <taxon>Bacteroidia</taxon>
        <taxon>Bacteroidales</taxon>
        <taxon>Prevotellaceae</taxon>
        <taxon>Segatella</taxon>
    </lineage>
</organism>
<accession>A0ABX4EGQ6</accession>
<dbReference type="EMBL" id="NPJF01000074">
    <property type="protein sequence ID" value="OYP53026.1"/>
    <property type="molecule type" value="Genomic_DNA"/>
</dbReference>
<dbReference type="Gene3D" id="2.180.10.10">
    <property type="entry name" value="RHS repeat-associated core"/>
    <property type="match status" value="1"/>
</dbReference>
<keyword evidence="2" id="KW-1185">Reference proteome</keyword>
<dbReference type="Proteomes" id="UP000216189">
    <property type="component" value="Unassembled WGS sequence"/>
</dbReference>
<evidence type="ECO:0000313" key="1">
    <source>
        <dbReference type="EMBL" id="OYP53026.1"/>
    </source>
</evidence>
<sequence length="327" mass="36013">MCIKASAQSPYAVFGDNSVMLNAKKESAKNIYRVHILENDKVKYLADFDFGKGAVILSDLNGNVILHDSISENAKAVFTSIDPHAEKYYSISPYSYCGGNPINAIDPDGRSTWVINAGNGTYQVIGGNLEDKDRNVYVYSQDKNGKYTIRGNSIGQTTSMTSFYNSDKKSWAKDAIIDLSDNSGKGFLNRMVSSDVTLDDYMSNARTGKPYDFKVTNGTNKVIPKIDIYRGMSIGSTANGQQLISSARDIGNMAAGIVAAKNGISWSAARIAFDAYQSKCSGRPVVEGISTRNAEYYGWSMMHRYSNTHSEAKNVWNSIFDFFDNLF</sequence>
<evidence type="ECO:0000313" key="2">
    <source>
        <dbReference type="Proteomes" id="UP000216189"/>
    </source>
</evidence>
<protein>
    <submittedName>
        <fullName evidence="1">Uncharacterized protein</fullName>
    </submittedName>
</protein>
<gene>
    <name evidence="1" type="ORF">CIK91_14000</name>
</gene>
<comment type="caution">
    <text evidence="1">The sequence shown here is derived from an EMBL/GenBank/DDBJ whole genome shotgun (WGS) entry which is preliminary data.</text>
</comment>
<reference evidence="1 2" key="1">
    <citation type="submission" date="2017-08" db="EMBL/GenBank/DDBJ databases">
        <title>Comparative genomics of non-oral Prevotella species.</title>
        <authorList>
            <person name="Accetto T."/>
            <person name="Nograsek B."/>
            <person name="Avgustin G."/>
        </authorList>
    </citation>
    <scope>NUCLEOTIDE SEQUENCE [LARGE SCALE GENOMIC DNA]</scope>
    <source>
        <strain evidence="1 2">TC1-1</strain>
    </source>
</reference>
<proteinExistence type="predicted"/>
<name>A0ABX4EGQ6_SEGBR</name>